<proteinExistence type="inferred from homology"/>
<keyword evidence="2" id="KW-0812">Transmembrane</keyword>
<feature type="domain" description="Prepilin type IV endopeptidase peptidase" evidence="3">
    <location>
        <begin position="45"/>
        <end position="152"/>
    </location>
</feature>
<dbReference type="EMBL" id="MQVR01000020">
    <property type="protein sequence ID" value="OKL54311.1"/>
    <property type="molecule type" value="Genomic_DNA"/>
</dbReference>
<dbReference type="GO" id="GO:0005886">
    <property type="term" value="C:plasma membrane"/>
    <property type="evidence" value="ECO:0007669"/>
    <property type="project" value="TreeGrafter"/>
</dbReference>
<feature type="transmembrane region" description="Helical" evidence="2">
    <location>
        <begin position="91"/>
        <end position="111"/>
    </location>
</feature>
<comment type="similarity">
    <text evidence="1">Belongs to the peptidase A24 family.</text>
</comment>
<keyword evidence="2" id="KW-0472">Membrane</keyword>
<reference evidence="5" key="1">
    <citation type="submission" date="2016-12" db="EMBL/GenBank/DDBJ databases">
        <authorList>
            <person name="Meng X."/>
        </authorList>
    </citation>
    <scope>NUCLEOTIDE SEQUENCE [LARGE SCALE GENOMIC DNA]</scope>
    <source>
        <strain evidence="5">DSM 19116</strain>
    </source>
</reference>
<accession>A0A1Q5Q3C7</accession>
<dbReference type="Proteomes" id="UP000185628">
    <property type="component" value="Unassembled WGS sequence"/>
</dbReference>
<feature type="transmembrane region" description="Helical" evidence="2">
    <location>
        <begin position="64"/>
        <end position="84"/>
    </location>
</feature>
<evidence type="ECO:0000256" key="2">
    <source>
        <dbReference type="SAM" id="Phobius"/>
    </source>
</evidence>
<keyword evidence="2" id="KW-1133">Transmembrane helix</keyword>
<protein>
    <recommendedName>
        <fullName evidence="3">Prepilin type IV endopeptidase peptidase domain-containing protein</fullName>
    </recommendedName>
</protein>
<dbReference type="AlphaFoldDB" id="A0A1Q5Q3C7"/>
<dbReference type="GO" id="GO:0006465">
    <property type="term" value="P:signal peptide processing"/>
    <property type="evidence" value="ECO:0007669"/>
    <property type="project" value="TreeGrafter"/>
</dbReference>
<dbReference type="STRING" id="208480.SAMN02910418_01487"/>
<feature type="transmembrane region" description="Helical" evidence="2">
    <location>
        <begin position="31"/>
        <end position="52"/>
    </location>
</feature>
<evidence type="ECO:0000256" key="1">
    <source>
        <dbReference type="ARBA" id="ARBA00005801"/>
    </source>
</evidence>
<feature type="transmembrane region" description="Helical" evidence="2">
    <location>
        <begin position="131"/>
        <end position="155"/>
    </location>
</feature>
<dbReference type="InterPro" id="IPR000045">
    <property type="entry name" value="Prepilin_IV_endopep_pep"/>
</dbReference>
<dbReference type="PANTHER" id="PTHR30487:SF0">
    <property type="entry name" value="PREPILIN LEADER PEPTIDASE_N-METHYLTRANSFERASE-RELATED"/>
    <property type="match status" value="1"/>
</dbReference>
<dbReference type="PANTHER" id="PTHR30487">
    <property type="entry name" value="TYPE 4 PREPILIN-LIKE PROTEINS LEADER PEPTIDE-PROCESSING ENZYME"/>
    <property type="match status" value="1"/>
</dbReference>
<evidence type="ECO:0000313" key="4">
    <source>
        <dbReference type="EMBL" id="OKL54311.1"/>
    </source>
</evidence>
<keyword evidence="5" id="KW-1185">Reference proteome</keyword>
<comment type="caution">
    <text evidence="4">The sequence shown here is derived from an EMBL/GenBank/DDBJ whole genome shotgun (WGS) entry which is preliminary data.</text>
</comment>
<dbReference type="Pfam" id="PF01478">
    <property type="entry name" value="Peptidase_A24"/>
    <property type="match status" value="1"/>
</dbReference>
<feature type="transmembrane region" description="Helical" evidence="2">
    <location>
        <begin position="6"/>
        <end position="24"/>
    </location>
</feature>
<dbReference type="Gene3D" id="1.20.120.1220">
    <property type="match status" value="1"/>
</dbReference>
<gene>
    <name evidence="4" type="ORF">BSZ39_04920</name>
</gene>
<dbReference type="InterPro" id="IPR050882">
    <property type="entry name" value="Prepilin_peptidase/N-MTase"/>
</dbReference>
<organism evidence="4 5">
    <name type="scientific">Bowdeniella nasicola</name>
    <dbReference type="NCBI Taxonomy" id="208480"/>
    <lineage>
        <taxon>Bacteria</taxon>
        <taxon>Bacillati</taxon>
        <taxon>Actinomycetota</taxon>
        <taxon>Actinomycetes</taxon>
        <taxon>Actinomycetales</taxon>
        <taxon>Actinomycetaceae</taxon>
        <taxon>Bowdeniella</taxon>
    </lineage>
</organism>
<evidence type="ECO:0000313" key="5">
    <source>
        <dbReference type="Proteomes" id="UP000185628"/>
    </source>
</evidence>
<feature type="transmembrane region" description="Helical" evidence="2">
    <location>
        <begin position="167"/>
        <end position="185"/>
    </location>
</feature>
<name>A0A1Q5Q3C7_9ACTO</name>
<sequence>MGWQILGIVVGFLAAAAAAFFAANGHQMSRAVSITVTVIFGLIGAGCGWACLIDLTEHRLPNRLTYPLIPAVMLAAIVLAIVAGQGHRVTSALMSALITGGLFFVAALIAPTGIGMGDAKLAVTTGAMAGWWSYVTAMWAIFSAFVFAGLVALALIAVRHATAKTPIAFGPFLFLGAVVAIWWNVAASPFSW</sequence>
<dbReference type="GO" id="GO:0004190">
    <property type="term" value="F:aspartic-type endopeptidase activity"/>
    <property type="evidence" value="ECO:0007669"/>
    <property type="project" value="InterPro"/>
</dbReference>
<evidence type="ECO:0000259" key="3">
    <source>
        <dbReference type="Pfam" id="PF01478"/>
    </source>
</evidence>